<comment type="similarity">
    <text evidence="2">Belongs to the ComB family.</text>
</comment>
<dbReference type="GO" id="GO:0000287">
    <property type="term" value="F:magnesium ion binding"/>
    <property type="evidence" value="ECO:0007669"/>
    <property type="project" value="InterPro"/>
</dbReference>
<sequence length="249" mass="25038">MPHEQVMSPAAQSDHAVRFEWGLEGLRSLGEQCAVLVVVDVLSFATAVDVTTAAGAHVLPLPYRDDRAGDAASAAGAVLAGDRGSGGYSLSPASLANAPTGTLIGLPSPNGATLCSEAAGLGAVVFTGCLRNAAAVAAAAGSAAHNGPVGVIAAGERRADGSLRLAAEDLIGAGAIISALPVPVSARSVEAGMAARAYEASDDFAREVRECVSGRELTDQGYQRDVELALAWNASSTAPRLHAGVFSHR</sequence>
<dbReference type="Pfam" id="PF04029">
    <property type="entry name" value="2-ph_phosp"/>
    <property type="match status" value="1"/>
</dbReference>
<dbReference type="InterPro" id="IPR005238">
    <property type="entry name" value="ComB-like"/>
</dbReference>
<evidence type="ECO:0000256" key="2">
    <source>
        <dbReference type="ARBA" id="ARBA00009997"/>
    </source>
</evidence>
<evidence type="ECO:0000256" key="6">
    <source>
        <dbReference type="ARBA" id="ARBA00022842"/>
    </source>
</evidence>
<evidence type="ECO:0000256" key="7">
    <source>
        <dbReference type="ARBA" id="ARBA00033711"/>
    </source>
</evidence>
<dbReference type="PANTHER" id="PTHR37311:SF1">
    <property type="entry name" value="2-PHOSPHOSULFOLACTATE PHOSPHATASE-RELATED"/>
    <property type="match status" value="1"/>
</dbReference>
<evidence type="ECO:0000256" key="3">
    <source>
        <dbReference type="ARBA" id="ARBA00012953"/>
    </source>
</evidence>
<dbReference type="Gene3D" id="3.90.1560.10">
    <property type="entry name" value="ComB-like"/>
    <property type="match status" value="1"/>
</dbReference>
<organism evidence="8 9">
    <name type="scientific">Actinopolyspora xinjiangensis</name>
    <dbReference type="NCBI Taxonomy" id="405564"/>
    <lineage>
        <taxon>Bacteria</taxon>
        <taxon>Bacillati</taxon>
        <taxon>Actinomycetota</taxon>
        <taxon>Actinomycetes</taxon>
        <taxon>Actinopolysporales</taxon>
        <taxon>Actinopolysporaceae</taxon>
        <taxon>Actinopolyspora</taxon>
    </lineage>
</organism>
<gene>
    <name evidence="8" type="ORF">SAMN04487905_10684</name>
</gene>
<dbReference type="EC" id="3.1.3.71" evidence="3"/>
<accession>A0A1H0U6Q6</accession>
<dbReference type="OrthoDB" id="8588453at2"/>
<dbReference type="SUPFAM" id="SSF142823">
    <property type="entry name" value="ComB-like"/>
    <property type="match status" value="1"/>
</dbReference>
<keyword evidence="5" id="KW-0378">Hydrolase</keyword>
<evidence type="ECO:0000256" key="4">
    <source>
        <dbReference type="ARBA" id="ARBA00021948"/>
    </source>
</evidence>
<protein>
    <recommendedName>
        <fullName evidence="4">Probable 2-phosphosulfolactate phosphatase</fullName>
        <ecNumber evidence="3">3.1.3.71</ecNumber>
    </recommendedName>
</protein>
<comment type="cofactor">
    <cofactor evidence="1">
        <name>Mg(2+)</name>
        <dbReference type="ChEBI" id="CHEBI:18420"/>
    </cofactor>
</comment>
<dbReference type="GO" id="GO:0050545">
    <property type="term" value="F:sulfopyruvate decarboxylase activity"/>
    <property type="evidence" value="ECO:0007669"/>
    <property type="project" value="TreeGrafter"/>
</dbReference>
<dbReference type="PANTHER" id="PTHR37311">
    <property type="entry name" value="2-PHOSPHOSULFOLACTATE PHOSPHATASE-RELATED"/>
    <property type="match status" value="1"/>
</dbReference>
<evidence type="ECO:0000313" key="8">
    <source>
        <dbReference type="EMBL" id="SDP61839.1"/>
    </source>
</evidence>
<keyword evidence="9" id="KW-1185">Reference proteome</keyword>
<evidence type="ECO:0000256" key="5">
    <source>
        <dbReference type="ARBA" id="ARBA00022801"/>
    </source>
</evidence>
<reference evidence="9" key="1">
    <citation type="submission" date="2016-10" db="EMBL/GenBank/DDBJ databases">
        <authorList>
            <person name="Varghese N."/>
            <person name="Submissions S."/>
        </authorList>
    </citation>
    <scope>NUCLEOTIDE SEQUENCE [LARGE SCALE GENOMIC DNA]</scope>
    <source>
        <strain evidence="9">DSM 46732</strain>
    </source>
</reference>
<dbReference type="AlphaFoldDB" id="A0A1H0U6Q6"/>
<dbReference type="STRING" id="405564.SAMN04487905_10684"/>
<dbReference type="InterPro" id="IPR036702">
    <property type="entry name" value="ComB-like_sf"/>
</dbReference>
<dbReference type="GO" id="GO:0050532">
    <property type="term" value="F:2-phosphosulfolactate phosphatase activity"/>
    <property type="evidence" value="ECO:0007669"/>
    <property type="project" value="UniProtKB-EC"/>
</dbReference>
<dbReference type="EMBL" id="FNJR01000006">
    <property type="protein sequence ID" value="SDP61839.1"/>
    <property type="molecule type" value="Genomic_DNA"/>
</dbReference>
<comment type="catalytic activity">
    <reaction evidence="7">
        <text>(2R)-O-phospho-3-sulfolactate + H2O = (2R)-3-sulfolactate + phosphate</text>
        <dbReference type="Rhea" id="RHEA:23416"/>
        <dbReference type="ChEBI" id="CHEBI:15377"/>
        <dbReference type="ChEBI" id="CHEBI:15597"/>
        <dbReference type="ChEBI" id="CHEBI:43474"/>
        <dbReference type="ChEBI" id="CHEBI:58738"/>
        <dbReference type="EC" id="3.1.3.71"/>
    </reaction>
</comment>
<keyword evidence="6" id="KW-0460">Magnesium</keyword>
<name>A0A1H0U6Q6_9ACTN</name>
<proteinExistence type="inferred from homology"/>
<dbReference type="Proteomes" id="UP000199497">
    <property type="component" value="Unassembled WGS sequence"/>
</dbReference>
<evidence type="ECO:0000313" key="9">
    <source>
        <dbReference type="Proteomes" id="UP000199497"/>
    </source>
</evidence>
<dbReference type="RefSeq" id="WP_092601555.1">
    <property type="nucleotide sequence ID" value="NZ_FNJR01000006.1"/>
</dbReference>
<evidence type="ECO:0000256" key="1">
    <source>
        <dbReference type="ARBA" id="ARBA00001946"/>
    </source>
</evidence>